<sequence>MGNNGDTVIMAGVKVLKNANSHKVVKRKMRPRASKISVALLNVIEDAEKNLKVPRVKSWFQGIKDLCYELIGVSEEFELLQQAKKLHFLGLSLPPRPKKGNPEASSIICDFEALIEEVSELQLSSSPNSVPKEAEQLGSRSDPAPDEAEPEPLDLHWPAVPSNDEEPMIGRDAEIQDLIRKLTKESHRCICLVREEVGMGTTALARHVYNSTQVKSKFHFMAWVTVSQQFNVKRIVKSMLEFAPETPEKYAGNEFELLKLELHKFIEDRELLLVLEDVSHLDSNHLSDLMNVLRSSFRRILII</sequence>
<dbReference type="Proteomes" id="UP000289738">
    <property type="component" value="Chromosome B02"/>
</dbReference>
<name>A0A445AC97_ARAHY</name>
<feature type="domain" description="NB-ARC" evidence="2">
    <location>
        <begin position="172"/>
        <end position="294"/>
    </location>
</feature>
<protein>
    <recommendedName>
        <fullName evidence="2">NB-ARC domain-containing protein</fullName>
    </recommendedName>
</protein>
<dbReference type="PANTHER" id="PTHR19338">
    <property type="entry name" value="TRANSLOCASE OF INNER MITOCHONDRIAL MEMBRANE 13 HOMOLOG"/>
    <property type="match status" value="1"/>
</dbReference>
<dbReference type="AlphaFoldDB" id="A0A445AC97"/>
<proteinExistence type="predicted"/>
<dbReference type="InterPro" id="IPR027417">
    <property type="entry name" value="P-loop_NTPase"/>
</dbReference>
<dbReference type="PANTHER" id="PTHR19338:SF0">
    <property type="entry name" value="MITOCHONDRIAL IMPORT INNER MEMBRANE TRANSLOCASE SUBUNIT TIM13"/>
    <property type="match status" value="1"/>
</dbReference>
<comment type="caution">
    <text evidence="3">The sequence shown here is derived from an EMBL/GenBank/DDBJ whole genome shotgun (WGS) entry which is preliminary data.</text>
</comment>
<reference evidence="3 4" key="1">
    <citation type="submission" date="2019-01" db="EMBL/GenBank/DDBJ databases">
        <title>Sequencing of cultivated peanut Arachis hypogaea provides insights into genome evolution and oil improvement.</title>
        <authorList>
            <person name="Chen X."/>
        </authorList>
    </citation>
    <scope>NUCLEOTIDE SEQUENCE [LARGE SCALE GENOMIC DNA]</scope>
    <source>
        <strain evidence="4">cv. Fuhuasheng</strain>
        <tissue evidence="3">Leaves</tissue>
    </source>
</reference>
<dbReference type="Gene3D" id="3.40.50.300">
    <property type="entry name" value="P-loop containing nucleotide triphosphate hydrolases"/>
    <property type="match status" value="1"/>
</dbReference>
<evidence type="ECO:0000259" key="2">
    <source>
        <dbReference type="Pfam" id="PF00931"/>
    </source>
</evidence>
<feature type="region of interest" description="Disordered" evidence="1">
    <location>
        <begin position="122"/>
        <end position="167"/>
    </location>
</feature>
<dbReference type="SUPFAM" id="SSF52540">
    <property type="entry name" value="P-loop containing nucleoside triphosphate hydrolases"/>
    <property type="match status" value="1"/>
</dbReference>
<dbReference type="STRING" id="3818.A0A445AC97"/>
<dbReference type="GO" id="GO:0043531">
    <property type="term" value="F:ADP binding"/>
    <property type="evidence" value="ECO:0007669"/>
    <property type="project" value="InterPro"/>
</dbReference>
<gene>
    <name evidence="3" type="ORF">Ahy_B02g057451</name>
</gene>
<dbReference type="Pfam" id="PF00931">
    <property type="entry name" value="NB-ARC"/>
    <property type="match status" value="1"/>
</dbReference>
<organism evidence="3 4">
    <name type="scientific">Arachis hypogaea</name>
    <name type="common">Peanut</name>
    <dbReference type="NCBI Taxonomy" id="3818"/>
    <lineage>
        <taxon>Eukaryota</taxon>
        <taxon>Viridiplantae</taxon>
        <taxon>Streptophyta</taxon>
        <taxon>Embryophyta</taxon>
        <taxon>Tracheophyta</taxon>
        <taxon>Spermatophyta</taxon>
        <taxon>Magnoliopsida</taxon>
        <taxon>eudicotyledons</taxon>
        <taxon>Gunneridae</taxon>
        <taxon>Pentapetalae</taxon>
        <taxon>rosids</taxon>
        <taxon>fabids</taxon>
        <taxon>Fabales</taxon>
        <taxon>Fabaceae</taxon>
        <taxon>Papilionoideae</taxon>
        <taxon>50 kb inversion clade</taxon>
        <taxon>dalbergioids sensu lato</taxon>
        <taxon>Dalbergieae</taxon>
        <taxon>Pterocarpus clade</taxon>
        <taxon>Arachis</taxon>
    </lineage>
</organism>
<evidence type="ECO:0000313" key="4">
    <source>
        <dbReference type="Proteomes" id="UP000289738"/>
    </source>
</evidence>
<accession>A0A445AC97</accession>
<evidence type="ECO:0000256" key="1">
    <source>
        <dbReference type="SAM" id="MobiDB-lite"/>
    </source>
</evidence>
<dbReference type="InterPro" id="IPR002182">
    <property type="entry name" value="NB-ARC"/>
</dbReference>
<dbReference type="EMBL" id="SDMP01000012">
    <property type="protein sequence ID" value="RYR23965.1"/>
    <property type="molecule type" value="Genomic_DNA"/>
</dbReference>
<keyword evidence="4" id="KW-1185">Reference proteome</keyword>
<evidence type="ECO:0000313" key="3">
    <source>
        <dbReference type="EMBL" id="RYR23965.1"/>
    </source>
</evidence>